<dbReference type="InterPro" id="IPR033557">
    <property type="entry name" value="CIMAP2"/>
</dbReference>
<dbReference type="EMBL" id="CAJQZP010001331">
    <property type="protein sequence ID" value="CAG5039372.1"/>
    <property type="molecule type" value="Genomic_DNA"/>
</dbReference>
<comment type="caution">
    <text evidence="2">The sequence shown here is derived from an EMBL/GenBank/DDBJ whole genome shotgun (WGS) entry which is preliminary data.</text>
</comment>
<organism evidence="2 3">
    <name type="scientific">Parnassius apollo</name>
    <name type="common">Apollo butterfly</name>
    <name type="synonym">Papilio apollo</name>
    <dbReference type="NCBI Taxonomy" id="110799"/>
    <lineage>
        <taxon>Eukaryota</taxon>
        <taxon>Metazoa</taxon>
        <taxon>Ecdysozoa</taxon>
        <taxon>Arthropoda</taxon>
        <taxon>Hexapoda</taxon>
        <taxon>Insecta</taxon>
        <taxon>Pterygota</taxon>
        <taxon>Neoptera</taxon>
        <taxon>Endopterygota</taxon>
        <taxon>Lepidoptera</taxon>
        <taxon>Glossata</taxon>
        <taxon>Ditrysia</taxon>
        <taxon>Papilionoidea</taxon>
        <taxon>Papilionidae</taxon>
        <taxon>Parnassiinae</taxon>
        <taxon>Parnassini</taxon>
        <taxon>Parnassius</taxon>
        <taxon>Parnassius</taxon>
    </lineage>
</organism>
<keyword evidence="3" id="KW-1185">Reference proteome</keyword>
<evidence type="ECO:0000313" key="2">
    <source>
        <dbReference type="EMBL" id="CAG5039372.1"/>
    </source>
</evidence>
<dbReference type="PANTHER" id="PTHR34914:SF1">
    <property type="entry name" value="LYMPHOCYTE EXPANSION MOLECULE"/>
    <property type="match status" value="1"/>
</dbReference>
<dbReference type="AlphaFoldDB" id="A0A8S3XZ30"/>
<evidence type="ECO:0000256" key="1">
    <source>
        <dbReference type="SAM" id="MobiDB-lite"/>
    </source>
</evidence>
<feature type="region of interest" description="Disordered" evidence="1">
    <location>
        <begin position="1"/>
        <end position="32"/>
    </location>
</feature>
<dbReference type="PANTHER" id="PTHR34914">
    <property type="entry name" value="LYMPHOCYTE EXPANSION MOLECULE"/>
    <property type="match status" value="1"/>
</dbReference>
<name>A0A8S3XZ30_PARAO</name>
<evidence type="ECO:0000313" key="3">
    <source>
        <dbReference type="Proteomes" id="UP000691718"/>
    </source>
</evidence>
<gene>
    <name evidence="2" type="ORF">PAPOLLO_LOCUS21615</name>
</gene>
<protein>
    <submittedName>
        <fullName evidence="2">(apollo) hypothetical protein</fullName>
    </submittedName>
</protein>
<accession>A0A8S3XZ30</accession>
<reference evidence="2" key="1">
    <citation type="submission" date="2021-04" db="EMBL/GenBank/DDBJ databases">
        <authorList>
            <person name="Tunstrom K."/>
        </authorList>
    </citation>
    <scope>NUCLEOTIDE SEQUENCE</scope>
</reference>
<sequence>MVTSSKHKVPFGSGVKRFGKNTGHPNLDPSGLHVKRPNGCDPCLYHPQAINEIFDFRKRYKKNMDSWRYKSKLEDWSKNLGYRNQKILEQKRWFDSILGPAWHTVLEPAKYVTTCKNVGFGRTIRFRSTTNTSPNPGTYYKAVPFKSPFGPHSSKPTFEMRELCRFKDTSPKWSLAPNRYYILDKDSIQEKSKKLVSRRGPYDLFTGLRDESTIKTHFNTSSKCSAATWPIALKGSLESYKKSHFGVMNKTNREKPCRSRNTLVDLAMCLRKPEEPGPADTNIDKPIFFKQNKYGFNISDDKPPGYQRVVVWPAVGRYNIKGITCGIVGQGHRHLFLSKQSRTIGAILPKPMNTF</sequence>
<dbReference type="Proteomes" id="UP000691718">
    <property type="component" value="Unassembled WGS sequence"/>
</dbReference>
<dbReference type="OrthoDB" id="6275292at2759"/>
<proteinExistence type="predicted"/>